<protein>
    <recommendedName>
        <fullName evidence="4">DUF3741 domain-containing protein</fullName>
    </recommendedName>
</protein>
<evidence type="ECO:0000313" key="2">
    <source>
        <dbReference type="Proteomes" id="UP000813463"/>
    </source>
</evidence>
<feature type="region of interest" description="Disordered" evidence="1">
    <location>
        <begin position="399"/>
        <end position="546"/>
    </location>
</feature>
<dbReference type="KEGG" id="soe:110793528"/>
<dbReference type="GeneID" id="110793528"/>
<feature type="compositionally biased region" description="Low complexity" evidence="1">
    <location>
        <begin position="560"/>
        <end position="572"/>
    </location>
</feature>
<evidence type="ECO:0000256" key="1">
    <source>
        <dbReference type="SAM" id="MobiDB-lite"/>
    </source>
</evidence>
<dbReference type="Proteomes" id="UP000813463">
    <property type="component" value="Chromosome 4"/>
</dbReference>
<evidence type="ECO:0008006" key="4">
    <source>
        <dbReference type="Google" id="ProtNLM"/>
    </source>
</evidence>
<dbReference type="OrthoDB" id="1296610at2759"/>
<keyword evidence="2" id="KW-1185">Reference proteome</keyword>
<dbReference type="AlphaFoldDB" id="A0A9R0IRQ8"/>
<sequence length="749" mass="84254">MGGYFEDNANSHNSDEDTRHFLSMLDATADRVFELYTERMVAESSTIAVPPAKQTVQHSPTFLQDKELTPKLNRQNTFPSLSELSSSLNEPQIRRKRRRTCEQPSFQQLVAATNQINLGLSEITPSLKRDNHFVSWPQNFTFQSTGVNNKSVQGSESKQPSVLAKNHCQVPRKSPSGIRRNTSNAGLLALDGNNIGNEREEEVVDFSKAIEDAISRIESLIPSLQKMVKSDHDVSSSVNPTGNEKDRVNNTNELRLIDKSAAFGETIMCNPSVPSQVKRSRNVGYVGNGDGMQQQMVYSQGNVDSRRNETKCSKVNTTQRIVDKPSEWVSAQSDDRMKNLPFEKNSNVQSISQVSEPKFKAVFGRPELRKGMSRNGSFASHASERTQGLRVMPRQPFRGEAIEREATLRPYVGSTNSMRPSRASNTRSSRQKWSQSHTSGRIAEEMGQSSKVTRFRDSSNRNTLIRKNMKGTLHSKSGPHDHISEETSWSSCTSSSATTQQSGSPSSSSGSYESSVYDSYENDESEPLHETVGQSSRMKRSEVTESAASGYDSYYDSQNEYSDAGSSSQMSSARLHKWDPQKERGKRKGRLRRLGRKLGMIFHHHHHHHHHHYKDEPDPRHARSFLKRFGEMLHLTKSANNRQKIKFDEPRKSEIKTLVKRKQQGGHFHALVGGLMKHMKHTKKPKQVKNGIKGLESGRHGGKKEGTKLPWWPKIHGGKGGVKVSNNRKVRLGNYRSKSFAAAKMILKK</sequence>
<feature type="compositionally biased region" description="Basic and acidic residues" evidence="1">
    <location>
        <begin position="696"/>
        <end position="707"/>
    </location>
</feature>
<feature type="region of interest" description="Disordered" evidence="1">
    <location>
        <begin position="682"/>
        <end position="713"/>
    </location>
</feature>
<reference evidence="2" key="1">
    <citation type="journal article" date="2021" name="Nat. Commun.">
        <title>Genomic analyses provide insights into spinach domestication and the genetic basis of agronomic traits.</title>
        <authorList>
            <person name="Cai X."/>
            <person name="Sun X."/>
            <person name="Xu C."/>
            <person name="Sun H."/>
            <person name="Wang X."/>
            <person name="Ge C."/>
            <person name="Zhang Z."/>
            <person name="Wang Q."/>
            <person name="Fei Z."/>
            <person name="Jiao C."/>
            <person name="Wang Q."/>
        </authorList>
    </citation>
    <scope>NUCLEOTIDE SEQUENCE [LARGE SCALE GENOMIC DNA]</scope>
    <source>
        <strain evidence="2">cv. Varoflay</strain>
    </source>
</reference>
<proteinExistence type="predicted"/>
<organism evidence="2 3">
    <name type="scientific">Spinacia oleracea</name>
    <name type="common">Spinach</name>
    <dbReference type="NCBI Taxonomy" id="3562"/>
    <lineage>
        <taxon>Eukaryota</taxon>
        <taxon>Viridiplantae</taxon>
        <taxon>Streptophyta</taxon>
        <taxon>Embryophyta</taxon>
        <taxon>Tracheophyta</taxon>
        <taxon>Spermatophyta</taxon>
        <taxon>Magnoliopsida</taxon>
        <taxon>eudicotyledons</taxon>
        <taxon>Gunneridae</taxon>
        <taxon>Pentapetalae</taxon>
        <taxon>Caryophyllales</taxon>
        <taxon>Chenopodiaceae</taxon>
        <taxon>Chenopodioideae</taxon>
        <taxon>Anserineae</taxon>
        <taxon>Spinacia</taxon>
    </lineage>
</organism>
<feature type="compositionally biased region" description="Low complexity" evidence="1">
    <location>
        <begin position="486"/>
        <end position="519"/>
    </location>
</feature>
<dbReference type="RefSeq" id="XP_021854101.1">
    <property type="nucleotide sequence ID" value="XM_021998409.2"/>
</dbReference>
<evidence type="ECO:0000313" key="3">
    <source>
        <dbReference type="RefSeq" id="XP_021854101.1"/>
    </source>
</evidence>
<gene>
    <name evidence="3" type="primary">LOC110793528</name>
</gene>
<feature type="compositionally biased region" description="Polar residues" evidence="1">
    <location>
        <begin position="413"/>
        <end position="439"/>
    </location>
</feature>
<name>A0A9R0IRQ8_SPIOL</name>
<reference evidence="3" key="2">
    <citation type="submission" date="2025-08" db="UniProtKB">
        <authorList>
            <consortium name="RefSeq"/>
        </authorList>
    </citation>
    <scope>IDENTIFICATION</scope>
    <source>
        <tissue evidence="3">Leaf</tissue>
    </source>
</reference>
<feature type="region of interest" description="Disordered" evidence="1">
    <location>
        <begin position="560"/>
        <end position="590"/>
    </location>
</feature>
<accession>A0A9R0IRQ8</accession>